<keyword evidence="1" id="KW-0812">Transmembrane</keyword>
<feature type="transmembrane region" description="Helical" evidence="1">
    <location>
        <begin position="95"/>
        <end position="114"/>
    </location>
</feature>
<dbReference type="OrthoDB" id="9153185at2"/>
<proteinExistence type="predicted"/>
<name>A0A4Q1KQD2_9FLAO</name>
<protein>
    <submittedName>
        <fullName evidence="2">Uncharacterized protein</fullName>
    </submittedName>
</protein>
<dbReference type="RefSeq" id="WP_129464665.1">
    <property type="nucleotide sequence ID" value="NZ_SBKQ01000009.1"/>
</dbReference>
<dbReference type="AlphaFoldDB" id="A0A4Q1KQD2"/>
<keyword evidence="1" id="KW-0472">Membrane</keyword>
<feature type="transmembrane region" description="Helical" evidence="1">
    <location>
        <begin position="188"/>
        <end position="206"/>
    </location>
</feature>
<keyword evidence="1" id="KW-1133">Transmembrane helix</keyword>
<gene>
    <name evidence="2" type="ORF">EQG68_09565</name>
</gene>
<feature type="transmembrane region" description="Helical" evidence="1">
    <location>
        <begin position="218"/>
        <end position="242"/>
    </location>
</feature>
<sequence>MDKKEIYKQKRKDTKEAIGEIYKSSCDSIRNSYWLQDLIFFLIEKDKDGLTKMSEKEYHNLFIKDRSVDELKLSYQQAWNAKNFEIELYWKRAQYFWAFQIAAFAGYFGVLNSNNYTADIPKHPEVLFFVVCIGLITSLAWALINQGSKVWQRHWEIHVDMLEEKITGPLYKIATTSKTFSVSKINDLVSRFFVFIWALLSIKYFTDHLTLNPIDNNGFNWLIFISIIVTLYFIGTMFFGYGRGRFGERKVKFFKRNFSTKDL</sequence>
<dbReference type="InterPro" id="IPR056918">
    <property type="entry name" value="8xMP"/>
</dbReference>
<accession>A0A4Q1KQD2</accession>
<feature type="transmembrane region" description="Helical" evidence="1">
    <location>
        <begin position="126"/>
        <end position="144"/>
    </location>
</feature>
<reference evidence="3" key="1">
    <citation type="submission" date="2019-01" db="EMBL/GenBank/DDBJ databases">
        <title>Cytophagaceae bacterium strain CAR-16.</title>
        <authorList>
            <person name="Chen W.-M."/>
        </authorList>
    </citation>
    <scope>NUCLEOTIDE SEQUENCE [LARGE SCALE GENOMIC DNA]</scope>
    <source>
        <strain evidence="3">ICH-30</strain>
    </source>
</reference>
<evidence type="ECO:0000313" key="3">
    <source>
        <dbReference type="Proteomes" id="UP000289734"/>
    </source>
</evidence>
<dbReference type="Pfam" id="PF24838">
    <property type="entry name" value="8xMP"/>
    <property type="match status" value="1"/>
</dbReference>
<dbReference type="Proteomes" id="UP000289734">
    <property type="component" value="Unassembled WGS sequence"/>
</dbReference>
<comment type="caution">
    <text evidence="2">The sequence shown here is derived from an EMBL/GenBank/DDBJ whole genome shotgun (WGS) entry which is preliminary data.</text>
</comment>
<dbReference type="EMBL" id="SBKQ01000009">
    <property type="protein sequence ID" value="RXR31499.1"/>
    <property type="molecule type" value="Genomic_DNA"/>
</dbReference>
<evidence type="ECO:0000313" key="2">
    <source>
        <dbReference type="EMBL" id="RXR31499.1"/>
    </source>
</evidence>
<keyword evidence="3" id="KW-1185">Reference proteome</keyword>
<organism evidence="2 3">
    <name type="scientific">Flavobacterium piscinae</name>
    <dbReference type="NCBI Taxonomy" id="2506424"/>
    <lineage>
        <taxon>Bacteria</taxon>
        <taxon>Pseudomonadati</taxon>
        <taxon>Bacteroidota</taxon>
        <taxon>Flavobacteriia</taxon>
        <taxon>Flavobacteriales</taxon>
        <taxon>Flavobacteriaceae</taxon>
        <taxon>Flavobacterium</taxon>
    </lineage>
</organism>
<evidence type="ECO:0000256" key="1">
    <source>
        <dbReference type="SAM" id="Phobius"/>
    </source>
</evidence>